<dbReference type="GO" id="GO:0016787">
    <property type="term" value="F:hydrolase activity"/>
    <property type="evidence" value="ECO:0007669"/>
    <property type="project" value="UniProtKB-KW"/>
</dbReference>
<dbReference type="PANTHER" id="PTHR37326">
    <property type="entry name" value="BLL3975 PROTEIN"/>
    <property type="match status" value="1"/>
</dbReference>
<dbReference type="InterPro" id="IPR053138">
    <property type="entry name" value="N-alpha-Ac-DABA_deacetylase"/>
</dbReference>
<keyword evidence="3" id="KW-0378">Hydrolase</keyword>
<keyword evidence="7" id="KW-1185">Reference proteome</keyword>
<gene>
    <name evidence="6" type="ORF">ACFPFO_08420</name>
</gene>
<dbReference type="RefSeq" id="WP_224830426.1">
    <property type="nucleotide sequence ID" value="NZ_JAIVEF010000065.1"/>
</dbReference>
<dbReference type="EMBL" id="JBHSJG010000030">
    <property type="protein sequence ID" value="MFC4987787.1"/>
    <property type="molecule type" value="Genomic_DNA"/>
</dbReference>
<comment type="cofactor">
    <cofactor evidence="1">
        <name>Zn(2+)</name>
        <dbReference type="ChEBI" id="CHEBI:29105"/>
    </cofactor>
</comment>
<dbReference type="InterPro" id="IPR006311">
    <property type="entry name" value="TAT_signal"/>
</dbReference>
<keyword evidence="2" id="KW-0479">Metal-binding</keyword>
<accession>A0ABD5QFI6</accession>
<protein>
    <submittedName>
        <fullName evidence="6">Succinylglutamate desuccinylase/aspartoacylase family protein</fullName>
    </submittedName>
</protein>
<evidence type="ECO:0000256" key="4">
    <source>
        <dbReference type="ARBA" id="ARBA00022833"/>
    </source>
</evidence>
<dbReference type="Gene3D" id="3.40.630.10">
    <property type="entry name" value="Zn peptidases"/>
    <property type="match status" value="1"/>
</dbReference>
<dbReference type="Pfam" id="PF24827">
    <property type="entry name" value="AstE_AspA_cat"/>
    <property type="match status" value="1"/>
</dbReference>
<evidence type="ECO:0000256" key="3">
    <source>
        <dbReference type="ARBA" id="ARBA00022801"/>
    </source>
</evidence>
<dbReference type="AlphaFoldDB" id="A0ABD5QFI6"/>
<proteinExistence type="predicted"/>
<evidence type="ECO:0000256" key="1">
    <source>
        <dbReference type="ARBA" id="ARBA00001947"/>
    </source>
</evidence>
<evidence type="ECO:0000256" key="2">
    <source>
        <dbReference type="ARBA" id="ARBA00022723"/>
    </source>
</evidence>
<dbReference type="InterPro" id="IPR055438">
    <property type="entry name" value="AstE_AspA_cat"/>
</dbReference>
<sequence length="290" mass="31158">MTPLTKKAITSVKLKMASVGGDKNLSRRRVLAGTAGVLVGAGGMAGSVSASESCAVSNFSYTIHANTPYKTTVHVIEGQQAGPTALVVGGMHGDEVAGYEAGNQILDWQIDRGTLVMLPEADVDAINRGTRHGSVGYLNRQFPTGREPTSGLAQDIWGVVEMHEPDVVIDMHSSRGIWGTDTEFDGYGQAVFSAPSAVAREPAERTVNKMNERFLGSYPDSYDFTVGETIDGSEPMLAHKVVGELNRPGYIVEVTEDNTDLSTQIQWTKSVVTNLLRAYGLETSYASEHF</sequence>
<evidence type="ECO:0000259" key="5">
    <source>
        <dbReference type="Pfam" id="PF24827"/>
    </source>
</evidence>
<name>A0ABD5QFI6_9EURY</name>
<reference evidence="6 7" key="1">
    <citation type="journal article" date="2019" name="Int. J. Syst. Evol. Microbiol.">
        <title>The Global Catalogue of Microorganisms (GCM) 10K type strain sequencing project: providing services to taxonomists for standard genome sequencing and annotation.</title>
        <authorList>
            <consortium name="The Broad Institute Genomics Platform"/>
            <consortium name="The Broad Institute Genome Sequencing Center for Infectious Disease"/>
            <person name="Wu L."/>
            <person name="Ma J."/>
        </authorList>
    </citation>
    <scope>NUCLEOTIDE SEQUENCE [LARGE SCALE GENOMIC DNA]</scope>
    <source>
        <strain evidence="6 7">CGMCC 1.15824</strain>
    </source>
</reference>
<evidence type="ECO:0000313" key="7">
    <source>
        <dbReference type="Proteomes" id="UP001595925"/>
    </source>
</evidence>
<evidence type="ECO:0000313" key="6">
    <source>
        <dbReference type="EMBL" id="MFC4987787.1"/>
    </source>
</evidence>
<dbReference type="GO" id="GO:0046872">
    <property type="term" value="F:metal ion binding"/>
    <property type="evidence" value="ECO:0007669"/>
    <property type="project" value="UniProtKB-KW"/>
</dbReference>
<feature type="domain" description="Succinylglutamate desuccinylase/Aspartoacylase catalytic" evidence="5">
    <location>
        <begin position="81"/>
        <end position="174"/>
    </location>
</feature>
<keyword evidence="4" id="KW-0862">Zinc</keyword>
<dbReference type="SUPFAM" id="SSF53187">
    <property type="entry name" value="Zn-dependent exopeptidases"/>
    <property type="match status" value="1"/>
</dbReference>
<organism evidence="6 7">
    <name type="scientific">Saliphagus infecundisoli</name>
    <dbReference type="NCBI Taxonomy" id="1849069"/>
    <lineage>
        <taxon>Archaea</taxon>
        <taxon>Methanobacteriati</taxon>
        <taxon>Methanobacteriota</taxon>
        <taxon>Stenosarchaea group</taxon>
        <taxon>Halobacteria</taxon>
        <taxon>Halobacteriales</taxon>
        <taxon>Natrialbaceae</taxon>
        <taxon>Saliphagus</taxon>
    </lineage>
</organism>
<comment type="caution">
    <text evidence="6">The sequence shown here is derived from an EMBL/GenBank/DDBJ whole genome shotgun (WGS) entry which is preliminary data.</text>
</comment>
<dbReference type="Proteomes" id="UP001595925">
    <property type="component" value="Unassembled WGS sequence"/>
</dbReference>
<dbReference type="PROSITE" id="PS51318">
    <property type="entry name" value="TAT"/>
    <property type="match status" value="1"/>
</dbReference>
<dbReference type="PANTHER" id="PTHR37326:SF1">
    <property type="entry name" value="BLL3975 PROTEIN"/>
    <property type="match status" value="1"/>
</dbReference>